<evidence type="ECO:0000313" key="3">
    <source>
        <dbReference type="EMBL" id="CAB4371279.1"/>
    </source>
</evidence>
<organism evidence="3">
    <name type="scientific">freshwater metagenome</name>
    <dbReference type="NCBI Taxonomy" id="449393"/>
    <lineage>
        <taxon>unclassified sequences</taxon>
        <taxon>metagenomes</taxon>
        <taxon>ecological metagenomes</taxon>
    </lineage>
</organism>
<dbReference type="SUPFAM" id="SSF53300">
    <property type="entry name" value="vWA-like"/>
    <property type="match status" value="1"/>
</dbReference>
<dbReference type="PANTHER" id="PTHR10579">
    <property type="entry name" value="CALCIUM-ACTIVATED CHLORIDE CHANNEL REGULATOR"/>
    <property type="match status" value="1"/>
</dbReference>
<name>A0A6J6ALX2_9ZZZZ</name>
<feature type="compositionally biased region" description="Basic residues" evidence="1">
    <location>
        <begin position="402"/>
        <end position="413"/>
    </location>
</feature>
<dbReference type="InterPro" id="IPR051266">
    <property type="entry name" value="CLCR"/>
</dbReference>
<dbReference type="PANTHER" id="PTHR10579:SF43">
    <property type="entry name" value="ZINC FINGER (C3HC4-TYPE RING FINGER) FAMILY PROTEIN"/>
    <property type="match status" value="1"/>
</dbReference>
<sequence>MQPKITFDRTIVTVLNDAIVHLLVELTAPPAPDTHRPPLDVVLVLDKSGSMNGAPIESVKAAVAHFLRLVGTNDRVGVVAFDDNVELVLPLDRHVADEAIARVNTIHGGGMTNLSGGWLKGLEMLEASSRADALRRIILLTDGHANVGERNHDKLIGVASAARSRNITTTTIGFGDGYDEQLLSLIADNGSGNDYWCAGPDQAPQIFNDEFEGLASVVAQNVSVEIQPTDGVIDIGILNEFPMTPVGRGVQIALGDAYGDEKRRVIAKLLLPTVREAGPYPLGEIVIRWATAGDDVELHTVTVPIGIGVSSDPDAPDLDADPAVTEHVNILRAAEERRTALDAIRMGDYDTASSSFNIAADLLESSGGDAMLIRELRLDSTRASNGDWDEMSTKKQWSNRRASTKGRKTRYDD</sequence>
<accession>A0A6J6ALX2</accession>
<dbReference type="EMBL" id="CAEUNJ010000024">
    <property type="protein sequence ID" value="CAB4371279.1"/>
    <property type="molecule type" value="Genomic_DNA"/>
</dbReference>
<feature type="domain" description="VWFA" evidence="2">
    <location>
        <begin position="40"/>
        <end position="222"/>
    </location>
</feature>
<feature type="region of interest" description="Disordered" evidence="1">
    <location>
        <begin position="383"/>
        <end position="413"/>
    </location>
</feature>
<gene>
    <name evidence="3" type="ORF">UFOPK4201_00728</name>
</gene>
<evidence type="ECO:0000256" key="1">
    <source>
        <dbReference type="SAM" id="MobiDB-lite"/>
    </source>
</evidence>
<dbReference type="InterPro" id="IPR002035">
    <property type="entry name" value="VWF_A"/>
</dbReference>
<dbReference type="PROSITE" id="PS50234">
    <property type="entry name" value="VWFA"/>
    <property type="match status" value="1"/>
</dbReference>
<dbReference type="Gene3D" id="3.40.50.410">
    <property type="entry name" value="von Willebrand factor, type A domain"/>
    <property type="match status" value="1"/>
</dbReference>
<protein>
    <submittedName>
        <fullName evidence="3">Unannotated protein</fullName>
    </submittedName>
</protein>
<dbReference type="Pfam" id="PF00092">
    <property type="entry name" value="VWA"/>
    <property type="match status" value="1"/>
</dbReference>
<dbReference type="SMART" id="SM00327">
    <property type="entry name" value="VWA"/>
    <property type="match status" value="1"/>
</dbReference>
<dbReference type="InterPro" id="IPR036465">
    <property type="entry name" value="vWFA_dom_sf"/>
</dbReference>
<evidence type="ECO:0000259" key="2">
    <source>
        <dbReference type="PROSITE" id="PS50234"/>
    </source>
</evidence>
<proteinExistence type="predicted"/>
<reference evidence="3" key="1">
    <citation type="submission" date="2020-05" db="EMBL/GenBank/DDBJ databases">
        <authorList>
            <person name="Chiriac C."/>
            <person name="Salcher M."/>
            <person name="Ghai R."/>
            <person name="Kavagutti S V."/>
        </authorList>
    </citation>
    <scope>NUCLEOTIDE SEQUENCE</scope>
</reference>
<dbReference type="AlphaFoldDB" id="A0A6J6ALX2"/>